<keyword evidence="2" id="KW-1185">Reference proteome</keyword>
<dbReference type="AlphaFoldDB" id="A0ABD1XTB7"/>
<evidence type="ECO:0000313" key="2">
    <source>
        <dbReference type="Proteomes" id="UP001605036"/>
    </source>
</evidence>
<gene>
    <name evidence="1" type="ORF">R1flu_023866</name>
</gene>
<accession>A0ABD1XTB7</accession>
<sequence length="112" mass="12964">MDREDMADGFKVLDPEVRKVDFLRISTKNIDDGKHDGWEDKSNLQGSWDLEFLQTNSDQGEMEAKSEYGTKDIQDLDFRINIEDDAVIQAISLTTKIYVPRIEATRDAKYFL</sequence>
<dbReference type="Proteomes" id="UP001605036">
    <property type="component" value="Unassembled WGS sequence"/>
</dbReference>
<protein>
    <submittedName>
        <fullName evidence="1">Uncharacterized protein</fullName>
    </submittedName>
</protein>
<proteinExistence type="predicted"/>
<comment type="caution">
    <text evidence="1">The sequence shown here is derived from an EMBL/GenBank/DDBJ whole genome shotgun (WGS) entry which is preliminary data.</text>
</comment>
<dbReference type="EMBL" id="JBHFFA010000007">
    <property type="protein sequence ID" value="KAL2612174.1"/>
    <property type="molecule type" value="Genomic_DNA"/>
</dbReference>
<evidence type="ECO:0000313" key="1">
    <source>
        <dbReference type="EMBL" id="KAL2612174.1"/>
    </source>
</evidence>
<name>A0ABD1XTB7_9MARC</name>
<organism evidence="1 2">
    <name type="scientific">Riccia fluitans</name>
    <dbReference type="NCBI Taxonomy" id="41844"/>
    <lineage>
        <taxon>Eukaryota</taxon>
        <taxon>Viridiplantae</taxon>
        <taxon>Streptophyta</taxon>
        <taxon>Embryophyta</taxon>
        <taxon>Marchantiophyta</taxon>
        <taxon>Marchantiopsida</taxon>
        <taxon>Marchantiidae</taxon>
        <taxon>Marchantiales</taxon>
        <taxon>Ricciaceae</taxon>
        <taxon>Riccia</taxon>
    </lineage>
</organism>
<reference evidence="1 2" key="1">
    <citation type="submission" date="2024-09" db="EMBL/GenBank/DDBJ databases">
        <title>Chromosome-scale assembly of Riccia fluitans.</title>
        <authorList>
            <person name="Paukszto L."/>
            <person name="Sawicki J."/>
            <person name="Karawczyk K."/>
            <person name="Piernik-Szablinska J."/>
            <person name="Szczecinska M."/>
            <person name="Mazdziarz M."/>
        </authorList>
    </citation>
    <scope>NUCLEOTIDE SEQUENCE [LARGE SCALE GENOMIC DNA]</scope>
    <source>
        <strain evidence="1">Rf_01</strain>
        <tissue evidence="1">Aerial parts of the thallus</tissue>
    </source>
</reference>